<sequence length="243" mass="25765">MDEVPSLKKRLAESLGKSFPKAVRRNLRLIAIVTTIFLASSGIAITSNQIGDNPVNQAVKDFTEPSREFMKEEAKVGRSPLEWTGFYLRNNLVSTIEIIGLGVAFGAFSLYSLLINGLTMGYVISTSGHSALDVSSLLLPHGVFELTGFMLAASCGVRLGIGSVKSLANQETKPLKKAGNSIVGLIPPTILLIIIAGFIESSLHVIPVLGSAAIQLGLVGGSLISFAILLLWMSGNLTRTGNQ</sequence>
<proteinExistence type="predicted"/>
<dbReference type="PANTHER" id="PTHR35337:SF1">
    <property type="entry name" value="SLR1478 PROTEIN"/>
    <property type="match status" value="1"/>
</dbReference>
<keyword evidence="1" id="KW-1133">Transmembrane helix</keyword>
<feature type="transmembrane region" description="Helical" evidence="1">
    <location>
        <begin position="27"/>
        <end position="45"/>
    </location>
</feature>
<evidence type="ECO:0000256" key="1">
    <source>
        <dbReference type="SAM" id="Phobius"/>
    </source>
</evidence>
<dbReference type="InterPro" id="IPR002798">
    <property type="entry name" value="SpoIIM-like"/>
</dbReference>
<protein>
    <recommendedName>
        <fullName evidence="4">Stage II sporulation protein M</fullName>
    </recommendedName>
</protein>
<evidence type="ECO:0000313" key="2">
    <source>
        <dbReference type="EMBL" id="KXA95791.1"/>
    </source>
</evidence>
<comment type="caution">
    <text evidence="2">The sequence shown here is derived from an EMBL/GenBank/DDBJ whole genome shotgun (WGS) entry which is preliminary data.</text>
</comment>
<feature type="transmembrane region" description="Helical" evidence="1">
    <location>
        <begin position="205"/>
        <end position="232"/>
    </location>
</feature>
<evidence type="ECO:0008006" key="4">
    <source>
        <dbReference type="Google" id="ProtNLM"/>
    </source>
</evidence>
<evidence type="ECO:0000313" key="3">
    <source>
        <dbReference type="Proteomes" id="UP000070284"/>
    </source>
</evidence>
<dbReference type="Pfam" id="PF01944">
    <property type="entry name" value="SpoIIM"/>
    <property type="match status" value="1"/>
</dbReference>
<accession>A0A133UNP4</accession>
<name>A0A133UNP4_9EURY</name>
<gene>
    <name evidence="2" type="ORF">AKJ65_00550</name>
</gene>
<feature type="transmembrane region" description="Helical" evidence="1">
    <location>
        <begin position="98"/>
        <end position="123"/>
    </location>
</feature>
<dbReference type="AlphaFoldDB" id="A0A133UNP4"/>
<keyword evidence="1" id="KW-0472">Membrane</keyword>
<dbReference type="Proteomes" id="UP000070284">
    <property type="component" value="Unassembled WGS sequence"/>
</dbReference>
<dbReference type="PANTHER" id="PTHR35337">
    <property type="entry name" value="SLR1478 PROTEIN"/>
    <property type="match status" value="1"/>
</dbReference>
<feature type="transmembrane region" description="Helical" evidence="1">
    <location>
        <begin position="182"/>
        <end position="199"/>
    </location>
</feature>
<organism evidence="2 3">
    <name type="scientific">candidate division MSBL1 archaeon SCGC-AAA259E19</name>
    <dbReference type="NCBI Taxonomy" id="1698264"/>
    <lineage>
        <taxon>Archaea</taxon>
        <taxon>Methanobacteriati</taxon>
        <taxon>Methanobacteriota</taxon>
        <taxon>candidate division MSBL1</taxon>
    </lineage>
</organism>
<dbReference type="EMBL" id="LHXO01000004">
    <property type="protein sequence ID" value="KXA95791.1"/>
    <property type="molecule type" value="Genomic_DNA"/>
</dbReference>
<reference evidence="2 3" key="1">
    <citation type="journal article" date="2016" name="Sci. Rep.">
        <title>Metabolic traits of an uncultured archaeal lineage -MSBL1- from brine pools of the Red Sea.</title>
        <authorList>
            <person name="Mwirichia R."/>
            <person name="Alam I."/>
            <person name="Rashid M."/>
            <person name="Vinu M."/>
            <person name="Ba-Alawi W."/>
            <person name="Anthony Kamau A."/>
            <person name="Kamanda Ngugi D."/>
            <person name="Goker M."/>
            <person name="Klenk H.P."/>
            <person name="Bajic V."/>
            <person name="Stingl U."/>
        </authorList>
    </citation>
    <scope>NUCLEOTIDE SEQUENCE [LARGE SCALE GENOMIC DNA]</scope>
    <source>
        <strain evidence="2">SCGC-AAA259E19</strain>
    </source>
</reference>
<keyword evidence="3" id="KW-1185">Reference proteome</keyword>
<keyword evidence="1" id="KW-0812">Transmembrane</keyword>